<dbReference type="InterPro" id="IPR010657">
    <property type="entry name" value="ImpA_N"/>
</dbReference>
<dbReference type="PANTHER" id="PTHR37951">
    <property type="entry name" value="CYTOPLASMIC PROTEIN-RELATED"/>
    <property type="match status" value="1"/>
</dbReference>
<proteinExistence type="predicted"/>
<organism evidence="3 4">
    <name type="scientific">Billgrantia zhangzhouensis</name>
    <dbReference type="NCBI Taxonomy" id="2733481"/>
    <lineage>
        <taxon>Bacteria</taxon>
        <taxon>Pseudomonadati</taxon>
        <taxon>Pseudomonadota</taxon>
        <taxon>Gammaproteobacteria</taxon>
        <taxon>Oceanospirillales</taxon>
        <taxon>Halomonadaceae</taxon>
        <taxon>Billgrantia</taxon>
    </lineage>
</organism>
<gene>
    <name evidence="3" type="primary">tssA</name>
    <name evidence="3" type="ORF">HOP51_00010</name>
</gene>
<feature type="compositionally biased region" description="Low complexity" evidence="1">
    <location>
        <begin position="278"/>
        <end position="296"/>
    </location>
</feature>
<feature type="region of interest" description="Disordered" evidence="1">
    <location>
        <begin position="257"/>
        <end position="296"/>
    </location>
</feature>
<name>A0ABS9A9D4_9GAMM</name>
<comment type="caution">
    <text evidence="3">The sequence shown here is derived from an EMBL/GenBank/DDBJ whole genome shotgun (WGS) entry which is preliminary data.</text>
</comment>
<dbReference type="Pfam" id="PF06812">
    <property type="entry name" value="ImpA_N"/>
    <property type="match status" value="1"/>
</dbReference>
<evidence type="ECO:0000259" key="2">
    <source>
        <dbReference type="Pfam" id="PF06812"/>
    </source>
</evidence>
<reference evidence="3 4" key="1">
    <citation type="journal article" date="2021" name="Front. Microbiol.">
        <title>Aerobic Denitrification and Heterotrophic Sulfur Oxidation in the Genus Halomonas Revealed by Six Novel Species Characterizations and Genome-Based Analysis.</title>
        <authorList>
            <person name="Wang L."/>
            <person name="Shao Z."/>
        </authorList>
    </citation>
    <scope>NUCLEOTIDE SEQUENCE [LARGE SCALE GENOMIC DNA]</scope>
    <source>
        <strain evidence="3 4">MCCC 1A11036</strain>
    </source>
</reference>
<evidence type="ECO:0000256" key="1">
    <source>
        <dbReference type="SAM" id="MobiDB-lite"/>
    </source>
</evidence>
<protein>
    <submittedName>
        <fullName evidence="3">Type VI secretion system protein TssA</fullName>
    </submittedName>
</protein>
<dbReference type="RefSeq" id="WP_234271898.1">
    <property type="nucleotide sequence ID" value="NZ_JABFTT010000001.1"/>
</dbReference>
<evidence type="ECO:0000313" key="3">
    <source>
        <dbReference type="EMBL" id="MCE8018503.1"/>
    </source>
</evidence>
<evidence type="ECO:0000313" key="4">
    <source>
        <dbReference type="Proteomes" id="UP001320122"/>
    </source>
</evidence>
<dbReference type="Proteomes" id="UP001320122">
    <property type="component" value="Unassembled WGS sequence"/>
</dbReference>
<keyword evidence="4" id="KW-1185">Reference proteome</keyword>
<dbReference type="PANTHER" id="PTHR37951:SF1">
    <property type="entry name" value="TYPE VI SECRETION SYSTEM COMPONENT TSSA1"/>
    <property type="match status" value="1"/>
</dbReference>
<feature type="domain" description="ImpA N-terminal" evidence="2">
    <location>
        <begin position="16"/>
        <end position="131"/>
    </location>
</feature>
<dbReference type="EMBL" id="JABFTT010000001">
    <property type="protein sequence ID" value="MCE8018503.1"/>
    <property type="molecule type" value="Genomic_DNA"/>
</dbReference>
<dbReference type="NCBIfam" id="TIGR03363">
    <property type="entry name" value="VI_chp_8"/>
    <property type="match status" value="1"/>
</dbReference>
<dbReference type="InterPro" id="IPR017740">
    <property type="entry name" value="TssA-like"/>
</dbReference>
<sequence>MVEDWDRDTLLAPIGEHGTGEDLSFSLLIDQIKEARRADPAYLSQGEWQADLKKSDWNEVIALSAQGLAEQSKDLMLAGWLCEGLAHRHDFAGMTYGLELITALCQRYWEGLHPTLEEGEEERLARLIWLDDTLAAMVGGIPLLEGQGDGPGYGLARYEESRQVENLARNDVEAMDAALAEGKINAEIFQRAVVLTDSESFLRRHGEITACLEVLDGLGRALTERLGDQAPPFTQLKSVLGECLRLIERLLGERGVSLGPDREESERETSDPADEALPAGATVSPAPAASGSAQAALRTVPQSREEAFEMLNGVAQFFKGSEPHSPVPYLVERAVRWGRMPLEEWLRDVIREDHVIDGIRETLGTQRRDEG</sequence>
<feature type="compositionally biased region" description="Basic and acidic residues" evidence="1">
    <location>
        <begin position="260"/>
        <end position="270"/>
    </location>
</feature>
<accession>A0ABS9A9D4</accession>